<organism evidence="7 8">
    <name type="scientific">Cricetulus griseus</name>
    <name type="common">Chinese hamster</name>
    <name type="synonym">Cricetulus barabensis griseus</name>
    <dbReference type="NCBI Taxonomy" id="10029"/>
    <lineage>
        <taxon>Eukaryota</taxon>
        <taxon>Metazoa</taxon>
        <taxon>Chordata</taxon>
        <taxon>Craniata</taxon>
        <taxon>Vertebrata</taxon>
        <taxon>Euteleostomi</taxon>
        <taxon>Mammalia</taxon>
        <taxon>Eutheria</taxon>
        <taxon>Euarchontoglires</taxon>
        <taxon>Glires</taxon>
        <taxon>Rodentia</taxon>
        <taxon>Myomorpha</taxon>
        <taxon>Muroidea</taxon>
        <taxon>Cricetidae</taxon>
        <taxon>Cricetinae</taxon>
        <taxon>Cricetulus</taxon>
    </lineage>
</organism>
<feature type="domain" description="Sushi" evidence="6">
    <location>
        <begin position="141"/>
        <end position="204"/>
    </location>
</feature>
<dbReference type="FunFam" id="2.10.70.10:FF:000008">
    <property type="entry name" value="Complement receptor type 1"/>
    <property type="match status" value="1"/>
</dbReference>
<feature type="domain" description="Sushi" evidence="6">
    <location>
        <begin position="74"/>
        <end position="138"/>
    </location>
</feature>
<reference evidence="8" key="1">
    <citation type="journal article" date="2011" name="Nat. Biotechnol.">
        <title>The genomic sequence of the Chinese hamster ovary (CHO)-K1 cell line.</title>
        <authorList>
            <person name="Xu X."/>
            <person name="Nagarajan H."/>
            <person name="Lewis N.E."/>
            <person name="Pan S."/>
            <person name="Cai Z."/>
            <person name="Liu X."/>
            <person name="Chen W."/>
            <person name="Xie M."/>
            <person name="Wang W."/>
            <person name="Hammond S."/>
            <person name="Andersen M.R."/>
            <person name="Neff N."/>
            <person name="Passarelli B."/>
            <person name="Koh W."/>
            <person name="Fan H.C."/>
            <person name="Wang J."/>
            <person name="Gui Y."/>
            <person name="Lee K.H."/>
            <person name="Betenbaugh M.J."/>
            <person name="Quake S.R."/>
            <person name="Famili I."/>
            <person name="Palsson B.O."/>
            <person name="Wang J."/>
        </authorList>
    </citation>
    <scope>NUCLEOTIDE SEQUENCE [LARGE SCALE GENOMIC DNA]</scope>
    <source>
        <strain evidence="8">CHO K1 cell line</strain>
    </source>
</reference>
<evidence type="ECO:0000256" key="1">
    <source>
        <dbReference type="ARBA" id="ARBA00022659"/>
    </source>
</evidence>
<evidence type="ECO:0000256" key="2">
    <source>
        <dbReference type="ARBA" id="ARBA00022737"/>
    </source>
</evidence>
<evidence type="ECO:0000313" key="7">
    <source>
        <dbReference type="EMBL" id="EGW00955.1"/>
    </source>
</evidence>
<dbReference type="InterPro" id="IPR035976">
    <property type="entry name" value="Sushi/SCR/CCP_sf"/>
</dbReference>
<keyword evidence="3 5" id="KW-1015">Disulfide bond</keyword>
<evidence type="ECO:0000259" key="6">
    <source>
        <dbReference type="PROSITE" id="PS50923"/>
    </source>
</evidence>
<dbReference type="Gene3D" id="2.10.70.10">
    <property type="entry name" value="Complement Module, domain 1"/>
    <property type="match status" value="3"/>
</dbReference>
<dbReference type="FunFam" id="2.10.70.10:FF:000095">
    <property type="entry name" value="Zona pellucida sperm-binding protein 3 receptor"/>
    <property type="match status" value="1"/>
</dbReference>
<dbReference type="PROSITE" id="PS50923">
    <property type="entry name" value="SUSHI"/>
    <property type="match status" value="3"/>
</dbReference>
<evidence type="ECO:0000256" key="5">
    <source>
        <dbReference type="PROSITE-ProRule" id="PRU00302"/>
    </source>
</evidence>
<feature type="disulfide bond" evidence="5">
    <location>
        <begin position="76"/>
        <end position="119"/>
    </location>
</feature>
<dbReference type="Pfam" id="PF00084">
    <property type="entry name" value="Sushi"/>
    <property type="match status" value="3"/>
</dbReference>
<dbReference type="InterPro" id="IPR000436">
    <property type="entry name" value="Sushi_SCR_CCP_dom"/>
</dbReference>
<comment type="caution">
    <text evidence="5">Lacks conserved residue(s) required for the propagation of feature annotation.</text>
</comment>
<dbReference type="EMBL" id="JH000082">
    <property type="protein sequence ID" value="EGW00955.1"/>
    <property type="molecule type" value="Genomic_DNA"/>
</dbReference>
<dbReference type="FunCoup" id="G3GZR6">
    <property type="interactions" value="17"/>
</dbReference>
<dbReference type="InParanoid" id="G3GZR6"/>
<accession>G3GZR6</accession>
<name>G3GZR6_CRIGR</name>
<dbReference type="SUPFAM" id="SSF57535">
    <property type="entry name" value="Complement control module/SCR domain"/>
    <property type="match status" value="3"/>
</dbReference>
<sequence length="240" mass="26306">MTLATVLMAPVLGDCGPPPSLPFASPINQLFETTFSSGTVLKYTCHHGFKKVNSSHLTCDENGSWVYNVFCAIVTCESPPDISNGRHSGRDEDLYTYGSSVTYSCDPSFTLLGNASIVCTVVNKTVGVWSPSPPACENGCIDLPDIPYAFWEGNKIPLRNFEVFEIGTKLKYQCKPGYRPASNEPQIVRCQENLTWSPSKGCEIETVFTLLVLLTMFEVGKLISQPRSQMEGFASGFVMS</sequence>
<keyword evidence="1 5" id="KW-0768">Sushi</keyword>
<dbReference type="Proteomes" id="UP000001075">
    <property type="component" value="Unassembled WGS sequence"/>
</dbReference>
<dbReference type="SMART" id="SM00032">
    <property type="entry name" value="CCP"/>
    <property type="match status" value="3"/>
</dbReference>
<dbReference type="STRING" id="10029.G3GZR6"/>
<dbReference type="PANTHER" id="PTHR19325:SF551">
    <property type="entry name" value="ZONA PELLUCIDA SPERM-BINDING PROTEIN 3 RECEPTOR"/>
    <property type="match status" value="1"/>
</dbReference>
<evidence type="ECO:0000256" key="4">
    <source>
        <dbReference type="ARBA" id="ARBA00023180"/>
    </source>
</evidence>
<evidence type="ECO:0000256" key="3">
    <source>
        <dbReference type="ARBA" id="ARBA00023157"/>
    </source>
</evidence>
<dbReference type="AlphaFoldDB" id="G3GZR6"/>
<keyword evidence="7" id="KW-0675">Receptor</keyword>
<proteinExistence type="predicted"/>
<dbReference type="InterPro" id="IPR050350">
    <property type="entry name" value="Compl-Cell_Adhes-Reg"/>
</dbReference>
<feature type="domain" description="Sushi" evidence="6">
    <location>
        <begin position="13"/>
        <end position="73"/>
    </location>
</feature>
<keyword evidence="2" id="KW-0677">Repeat</keyword>
<evidence type="ECO:0000313" key="8">
    <source>
        <dbReference type="Proteomes" id="UP000001075"/>
    </source>
</evidence>
<dbReference type="CDD" id="cd00033">
    <property type="entry name" value="CCP"/>
    <property type="match status" value="3"/>
</dbReference>
<keyword evidence="4" id="KW-0325">Glycoprotein</keyword>
<gene>
    <name evidence="7" type="ORF">I79_003363</name>
</gene>
<protein>
    <submittedName>
        <fullName evidence="7">Zona pellucida sperm-binding protein 3 receptor</fullName>
    </submittedName>
</protein>
<dbReference type="PANTHER" id="PTHR19325">
    <property type="entry name" value="COMPLEMENT COMPONENT-RELATED SUSHI DOMAIN-CONTAINING"/>
    <property type="match status" value="1"/>
</dbReference>